<feature type="transmembrane region" description="Helical" evidence="8">
    <location>
        <begin position="138"/>
        <end position="157"/>
    </location>
</feature>
<keyword evidence="3" id="KW-1003">Cell membrane</keyword>
<dbReference type="AlphaFoldDB" id="A0A2T3WD01"/>
<gene>
    <name evidence="9" type="ORF">C8263_01785</name>
</gene>
<feature type="transmembrane region" description="Helical" evidence="8">
    <location>
        <begin position="220"/>
        <end position="241"/>
    </location>
</feature>
<dbReference type="GO" id="GO:0015109">
    <property type="term" value="F:chromate transmembrane transporter activity"/>
    <property type="evidence" value="ECO:0007669"/>
    <property type="project" value="InterPro"/>
</dbReference>
<evidence type="ECO:0000256" key="3">
    <source>
        <dbReference type="ARBA" id="ARBA00022475"/>
    </source>
</evidence>
<keyword evidence="6 8" id="KW-0472">Membrane</keyword>
<evidence type="ECO:0000256" key="2">
    <source>
        <dbReference type="ARBA" id="ARBA00005262"/>
    </source>
</evidence>
<feature type="transmembrane region" description="Helical" evidence="8">
    <location>
        <begin position="105"/>
        <end position="126"/>
    </location>
</feature>
<organism evidence="9 10">
    <name type="scientific">Deinococcus arcticus</name>
    <dbReference type="NCBI Taxonomy" id="2136176"/>
    <lineage>
        <taxon>Bacteria</taxon>
        <taxon>Thermotogati</taxon>
        <taxon>Deinococcota</taxon>
        <taxon>Deinococci</taxon>
        <taxon>Deinococcales</taxon>
        <taxon>Deinococcaceae</taxon>
        <taxon>Deinococcus</taxon>
    </lineage>
</organism>
<sequence>MAPRPEGQGPDGPAPGRGDRAAASPLPRGTVLEVLLAFGRLGLTSFGGPVAHLGYFRTEFVHRRRWLDEPAYAELVALCQFLPGPASSQVGMALGLQRAGLPGALAAWVGFTLPSAALMVLLALGISRAGDLAGAGGLRGLKLVAVAVVAQAVLGMARTLTPDRPRAALALAAAVVTLLAPAPVVQVLIMGAAGLIGWRWLPARVGSAGEARPAALSRRVGAVCLGLFGALLLALPLLRGVVGGPVLEVLDSFYRAGALVFGGGHVVLPLLEAEVVSPGWVTPDAFLVGYGAVQAVPGPLFTFSAYLGAVAEVGLPRLLAAGLALGAIFLPAFLLVAGALPFWAHWRTRPGAQAALRGVNAAVVGLLLAALYSPVFTGAVASPLDFALVLAAFAALEQGRVPPWLVVGAGAALGGVLR</sequence>
<dbReference type="InterPro" id="IPR003370">
    <property type="entry name" value="Chromate_transpt"/>
</dbReference>
<name>A0A2T3WD01_9DEIO</name>
<keyword evidence="4 8" id="KW-0812">Transmembrane</keyword>
<dbReference type="NCBIfam" id="TIGR00937">
    <property type="entry name" value="2A51"/>
    <property type="match status" value="1"/>
</dbReference>
<feature type="transmembrane region" description="Helical" evidence="8">
    <location>
        <begin position="253"/>
        <end position="271"/>
    </location>
</feature>
<feature type="region of interest" description="Disordered" evidence="7">
    <location>
        <begin position="1"/>
        <end position="24"/>
    </location>
</feature>
<proteinExistence type="inferred from homology"/>
<keyword evidence="10" id="KW-1185">Reference proteome</keyword>
<dbReference type="EMBL" id="PYSV01000001">
    <property type="protein sequence ID" value="PTA69769.1"/>
    <property type="molecule type" value="Genomic_DNA"/>
</dbReference>
<dbReference type="Proteomes" id="UP000240317">
    <property type="component" value="Unassembled WGS sequence"/>
</dbReference>
<dbReference type="PANTHER" id="PTHR33567:SF3">
    <property type="entry name" value="CHROMATE ION TRANSPORTER (EUROFUNG)"/>
    <property type="match status" value="1"/>
</dbReference>
<feature type="transmembrane region" description="Helical" evidence="8">
    <location>
        <begin position="354"/>
        <end position="372"/>
    </location>
</feature>
<dbReference type="GO" id="GO:0005886">
    <property type="term" value="C:plasma membrane"/>
    <property type="evidence" value="ECO:0007669"/>
    <property type="project" value="UniProtKB-SubCell"/>
</dbReference>
<dbReference type="PIRSF" id="PIRSF004810">
    <property type="entry name" value="ChrA"/>
    <property type="match status" value="1"/>
</dbReference>
<reference evidence="9 10" key="1">
    <citation type="submission" date="2018-03" db="EMBL/GenBank/DDBJ databases">
        <title>Draft genome of Deinococcus sp. OD32.</title>
        <authorList>
            <person name="Wang X.-P."/>
            <person name="Du Z.-J."/>
        </authorList>
    </citation>
    <scope>NUCLEOTIDE SEQUENCE [LARGE SCALE GENOMIC DNA]</scope>
    <source>
        <strain evidence="9 10">OD32</strain>
    </source>
</reference>
<keyword evidence="5 8" id="KW-1133">Transmembrane helix</keyword>
<evidence type="ECO:0000313" key="9">
    <source>
        <dbReference type="EMBL" id="PTA69769.1"/>
    </source>
</evidence>
<dbReference type="Pfam" id="PF02417">
    <property type="entry name" value="Chromate_transp"/>
    <property type="match status" value="2"/>
</dbReference>
<dbReference type="PANTHER" id="PTHR33567">
    <property type="entry name" value="CHROMATE ION TRANSPORTER (EUROFUNG)"/>
    <property type="match status" value="1"/>
</dbReference>
<dbReference type="InterPro" id="IPR014047">
    <property type="entry name" value="Chr_Tranpt_l_chain"/>
</dbReference>
<evidence type="ECO:0000313" key="10">
    <source>
        <dbReference type="Proteomes" id="UP000240317"/>
    </source>
</evidence>
<evidence type="ECO:0000256" key="1">
    <source>
        <dbReference type="ARBA" id="ARBA00004651"/>
    </source>
</evidence>
<evidence type="ECO:0000256" key="7">
    <source>
        <dbReference type="SAM" id="MobiDB-lite"/>
    </source>
</evidence>
<comment type="subcellular location">
    <subcellularLocation>
        <location evidence="1">Cell membrane</location>
        <topology evidence="1">Multi-pass membrane protein</topology>
    </subcellularLocation>
</comment>
<feature type="transmembrane region" description="Helical" evidence="8">
    <location>
        <begin position="318"/>
        <end position="342"/>
    </location>
</feature>
<evidence type="ECO:0000256" key="6">
    <source>
        <dbReference type="ARBA" id="ARBA00023136"/>
    </source>
</evidence>
<accession>A0A2T3WD01</accession>
<protein>
    <submittedName>
        <fullName evidence="9">Chromate transporter</fullName>
    </submittedName>
</protein>
<comment type="similarity">
    <text evidence="2">Belongs to the chromate ion transporter (CHR) (TC 2.A.51) family.</text>
</comment>
<evidence type="ECO:0000256" key="4">
    <source>
        <dbReference type="ARBA" id="ARBA00022692"/>
    </source>
</evidence>
<evidence type="ECO:0000256" key="8">
    <source>
        <dbReference type="SAM" id="Phobius"/>
    </source>
</evidence>
<feature type="transmembrane region" description="Helical" evidence="8">
    <location>
        <begin position="169"/>
        <end position="200"/>
    </location>
</feature>
<comment type="caution">
    <text evidence="9">The sequence shown here is derived from an EMBL/GenBank/DDBJ whole genome shotgun (WGS) entry which is preliminary data.</text>
</comment>
<evidence type="ECO:0000256" key="5">
    <source>
        <dbReference type="ARBA" id="ARBA00022989"/>
    </source>
</evidence>
<dbReference type="OrthoDB" id="9788907at2"/>